<dbReference type="InterPro" id="IPR036390">
    <property type="entry name" value="WH_DNA-bd_sf"/>
</dbReference>
<evidence type="ECO:0000256" key="2">
    <source>
        <dbReference type="ARBA" id="ARBA00023125"/>
    </source>
</evidence>
<keyword evidence="3" id="KW-0804">Transcription</keyword>
<name>A0A7Y4UPG6_9CORY</name>
<evidence type="ECO:0000256" key="3">
    <source>
        <dbReference type="ARBA" id="ARBA00023163"/>
    </source>
</evidence>
<dbReference type="Pfam" id="PF01047">
    <property type="entry name" value="MarR"/>
    <property type="match status" value="1"/>
</dbReference>
<reference evidence="4 5" key="2">
    <citation type="journal article" date="2020" name="Antonie Van Leeuwenhoek">
        <title>Phylogenomic characterisation of a novel corynebacterial species pathogenic to animals.</title>
        <authorList>
            <person name="Moller J."/>
            <person name="Musella L."/>
            <person name="Melnikov V."/>
            <person name="Geissdorfer W."/>
            <person name="Burkovski A."/>
            <person name="Sangal V."/>
        </authorList>
    </citation>
    <scope>NUCLEOTIDE SEQUENCE [LARGE SCALE GENOMIC DNA]</scope>
    <source>
        <strain evidence="4 5">PO100/5</strain>
    </source>
</reference>
<dbReference type="RefSeq" id="WP_087453138.1">
    <property type="nucleotide sequence ID" value="NZ_CP021417.2"/>
</dbReference>
<evidence type="ECO:0000313" key="4">
    <source>
        <dbReference type="EMBL" id="ARU45249.1"/>
    </source>
</evidence>
<dbReference type="InterPro" id="IPR000835">
    <property type="entry name" value="HTH_MarR-typ"/>
</dbReference>
<gene>
    <name evidence="4" type="ORF">CBE74_00545</name>
</gene>
<reference evidence="4 5" key="3">
    <citation type="journal article" date="2020" name="Int. J. Syst. Evol. Microbiol.">
        <title>Corynebacterium silvaticum sp. nov., a unique group of NTTB corynebacteria in wild boar and roe deer.</title>
        <authorList>
            <person name="Dangel A."/>
            <person name="Berger A."/>
            <person name="Rau J."/>
            <person name="Eisenberg T."/>
            <person name="Kampfer P."/>
            <person name="Margos G."/>
            <person name="Contzen M."/>
            <person name="Busse H.J."/>
            <person name="Konrad R."/>
            <person name="Peters M."/>
            <person name="Sting R."/>
            <person name="Sing A."/>
        </authorList>
    </citation>
    <scope>NUCLEOTIDE SEQUENCE [LARGE SCALE GENOMIC DNA]</scope>
    <source>
        <strain evidence="4 5">PO100/5</strain>
    </source>
</reference>
<keyword evidence="2" id="KW-0238">DNA-binding</keyword>
<dbReference type="PANTHER" id="PTHR42756:SF1">
    <property type="entry name" value="TRANSCRIPTIONAL REPRESSOR OF EMRAB OPERON"/>
    <property type="match status" value="1"/>
</dbReference>
<dbReference type="SUPFAM" id="SSF46785">
    <property type="entry name" value="Winged helix' DNA-binding domain"/>
    <property type="match status" value="1"/>
</dbReference>
<dbReference type="EMBL" id="CP021417">
    <property type="protein sequence ID" value="ARU45249.1"/>
    <property type="molecule type" value="Genomic_DNA"/>
</dbReference>
<keyword evidence="5" id="KW-1185">Reference proteome</keyword>
<accession>A0A7Y4UPG6</accession>
<dbReference type="PRINTS" id="PR00598">
    <property type="entry name" value="HTHMARR"/>
</dbReference>
<dbReference type="KEGG" id="csil:CBE74_00545"/>
<protein>
    <submittedName>
        <fullName evidence="4">MarR family transcriptional regulator</fullName>
    </submittedName>
</protein>
<dbReference type="GO" id="GO:0003677">
    <property type="term" value="F:DNA binding"/>
    <property type="evidence" value="ECO:0007669"/>
    <property type="project" value="UniProtKB-KW"/>
</dbReference>
<dbReference type="InterPro" id="IPR036388">
    <property type="entry name" value="WH-like_DNA-bd_sf"/>
</dbReference>
<dbReference type="AlphaFoldDB" id="A0A7Y4UPG6"/>
<dbReference type="Gene3D" id="1.10.10.10">
    <property type="entry name" value="Winged helix-like DNA-binding domain superfamily/Winged helix DNA-binding domain"/>
    <property type="match status" value="1"/>
</dbReference>
<dbReference type="Proteomes" id="UP000195652">
    <property type="component" value="Chromosome"/>
</dbReference>
<keyword evidence="1" id="KW-0805">Transcription regulation</keyword>
<dbReference type="GeneID" id="75006789"/>
<dbReference type="PROSITE" id="PS50995">
    <property type="entry name" value="HTH_MARR_2"/>
    <property type="match status" value="1"/>
</dbReference>
<dbReference type="SMART" id="SM00347">
    <property type="entry name" value="HTH_MARR"/>
    <property type="match status" value="1"/>
</dbReference>
<proteinExistence type="predicted"/>
<dbReference type="GO" id="GO:0003700">
    <property type="term" value="F:DNA-binding transcription factor activity"/>
    <property type="evidence" value="ECO:0007669"/>
    <property type="project" value="InterPro"/>
</dbReference>
<sequence length="138" mass="16368">MAKDHSLDELICFQLYTASRLMQRIYRPYLDDWGITYPQYLVLVCLWERDGRSIGQLADPLNLDSGTLSPLLQRMEDNGFVRRQHEKEDYRRLRIFLTAKGKRLKPRADDMQEELMETLRLDHQDLAAMHDLMSKINP</sequence>
<organism evidence="4 5">
    <name type="scientific">Corynebacterium silvaticum</name>
    <dbReference type="NCBI Taxonomy" id="2320431"/>
    <lineage>
        <taxon>Bacteria</taxon>
        <taxon>Bacillati</taxon>
        <taxon>Actinomycetota</taxon>
        <taxon>Actinomycetes</taxon>
        <taxon>Mycobacteriales</taxon>
        <taxon>Corynebacteriaceae</taxon>
        <taxon>Corynebacterium</taxon>
    </lineage>
</organism>
<dbReference type="PANTHER" id="PTHR42756">
    <property type="entry name" value="TRANSCRIPTIONAL REGULATOR, MARR"/>
    <property type="match status" value="1"/>
</dbReference>
<dbReference type="OrthoDB" id="9806864at2"/>
<evidence type="ECO:0000313" key="5">
    <source>
        <dbReference type="Proteomes" id="UP000195652"/>
    </source>
</evidence>
<reference evidence="4 5" key="4">
    <citation type="journal article" date="2020" name="PLoS ONE">
        <title>Taxonomic classification of strain PO100/5 shows a broader geographic distribution and genetic markers of the recently described Corynebacterium silvaticum.</title>
        <authorList>
            <person name="Viana M.V.C."/>
            <person name="Profeta R."/>
            <person name="da Silva A.L."/>
            <person name="Hurtado R."/>
            <person name="Cerqueira J.C."/>
            <person name="Ribeiro B.F.S."/>
            <person name="Almeida M.O."/>
            <person name="Morais-Rodrigues F."/>
            <person name="Soares S.C."/>
            <person name="Oliveira M."/>
            <person name="Tavares L."/>
            <person name="Figueiredo H."/>
            <person name="Wattam A.R."/>
            <person name="Barh D."/>
            <person name="Ghosh P."/>
            <person name="Silva A."/>
            <person name="Azevedo V."/>
        </authorList>
    </citation>
    <scope>NUCLEOTIDE SEQUENCE [LARGE SCALE GENOMIC DNA]</scope>
    <source>
        <strain evidence="4 5">PO100/5</strain>
    </source>
</reference>
<evidence type="ECO:0000256" key="1">
    <source>
        <dbReference type="ARBA" id="ARBA00023015"/>
    </source>
</evidence>
<reference evidence="4 5" key="1">
    <citation type="journal article" date="2014" name="BMC Vet. Res.">
        <title>First report of Corynebacterium pseudotuberculosis from caseous lymphadenitis lesions in Black Alentejano pig (Sus scrofa domesticus).</title>
        <authorList>
            <person name="Oliveira M."/>
            <person name="Barroco C."/>
            <person name="Mottola C."/>
            <person name="Santos R."/>
            <person name="Lemsaddek A."/>
            <person name="Tavares L."/>
            <person name="Semedo-Lemsaddek T."/>
        </authorList>
    </citation>
    <scope>NUCLEOTIDE SEQUENCE [LARGE SCALE GENOMIC DNA]</scope>
    <source>
        <strain evidence="4 5">PO100/5</strain>
    </source>
</reference>